<keyword evidence="16" id="KW-1185">Reference proteome</keyword>
<evidence type="ECO:0000256" key="5">
    <source>
        <dbReference type="ARBA" id="ARBA00022617"/>
    </source>
</evidence>
<evidence type="ECO:0000256" key="1">
    <source>
        <dbReference type="ARBA" id="ARBA00001970"/>
    </source>
</evidence>
<comment type="similarity">
    <text evidence="12">Belongs to the cytochrome b561 family.</text>
</comment>
<evidence type="ECO:0000256" key="4">
    <source>
        <dbReference type="ARBA" id="ARBA00022475"/>
    </source>
</evidence>
<organism evidence="15 16">
    <name type="scientific">Brevundimonas faecalis</name>
    <dbReference type="NCBI Taxonomy" id="947378"/>
    <lineage>
        <taxon>Bacteria</taxon>
        <taxon>Pseudomonadati</taxon>
        <taxon>Pseudomonadota</taxon>
        <taxon>Alphaproteobacteria</taxon>
        <taxon>Caulobacterales</taxon>
        <taxon>Caulobacteraceae</taxon>
        <taxon>Brevundimonas</taxon>
    </lineage>
</organism>
<feature type="transmembrane region" description="Helical" evidence="13">
    <location>
        <begin position="16"/>
        <end position="34"/>
    </location>
</feature>
<keyword evidence="4" id="KW-1003">Cell membrane</keyword>
<keyword evidence="10" id="KW-0408">Iron</keyword>
<evidence type="ECO:0000259" key="14">
    <source>
        <dbReference type="Pfam" id="PF01292"/>
    </source>
</evidence>
<evidence type="ECO:0000313" key="15">
    <source>
        <dbReference type="EMBL" id="MET4684602.1"/>
    </source>
</evidence>
<comment type="caution">
    <text evidence="15">The sequence shown here is derived from an EMBL/GenBank/DDBJ whole genome shotgun (WGS) entry which is preliminary data.</text>
</comment>
<reference evidence="15 16" key="1">
    <citation type="submission" date="2024-06" db="EMBL/GenBank/DDBJ databases">
        <title>Sorghum-associated microbial communities from plants grown in Nebraska, USA.</title>
        <authorList>
            <person name="Schachtman D."/>
        </authorList>
    </citation>
    <scope>NUCLEOTIDE SEQUENCE [LARGE SCALE GENOMIC DNA]</scope>
    <source>
        <strain evidence="15 16">2814</strain>
    </source>
</reference>
<evidence type="ECO:0000256" key="13">
    <source>
        <dbReference type="SAM" id="Phobius"/>
    </source>
</evidence>
<keyword evidence="6 13" id="KW-0812">Transmembrane</keyword>
<evidence type="ECO:0000313" key="16">
    <source>
        <dbReference type="Proteomes" id="UP001549313"/>
    </source>
</evidence>
<evidence type="ECO:0000256" key="8">
    <source>
        <dbReference type="ARBA" id="ARBA00022982"/>
    </source>
</evidence>
<keyword evidence="3" id="KW-0813">Transport</keyword>
<feature type="transmembrane region" description="Helical" evidence="13">
    <location>
        <begin position="88"/>
        <end position="111"/>
    </location>
</feature>
<dbReference type="InterPro" id="IPR016174">
    <property type="entry name" value="Di-haem_cyt_TM"/>
</dbReference>
<dbReference type="RefSeq" id="WP_354089552.1">
    <property type="nucleotide sequence ID" value="NZ_JBEPTF010000003.1"/>
</dbReference>
<evidence type="ECO:0000256" key="9">
    <source>
        <dbReference type="ARBA" id="ARBA00022989"/>
    </source>
</evidence>
<keyword evidence="8" id="KW-0249">Electron transport</keyword>
<keyword evidence="5" id="KW-0349">Heme</keyword>
<gene>
    <name evidence="15" type="ORF">ABIE19_002539</name>
</gene>
<dbReference type="PANTHER" id="PTHR30529">
    <property type="entry name" value="CYTOCHROME B561"/>
    <property type="match status" value="1"/>
</dbReference>
<name>A0ABV2RDI2_9CAUL</name>
<dbReference type="InterPro" id="IPR011577">
    <property type="entry name" value="Cyt_b561_bac/Ni-Hgenase"/>
</dbReference>
<comment type="subcellular location">
    <subcellularLocation>
        <location evidence="2">Cell membrane</location>
        <topology evidence="2">Multi-pass membrane protein</topology>
    </subcellularLocation>
</comment>
<evidence type="ECO:0000256" key="3">
    <source>
        <dbReference type="ARBA" id="ARBA00022448"/>
    </source>
</evidence>
<feature type="transmembrane region" description="Helical" evidence="13">
    <location>
        <begin position="46"/>
        <end position="68"/>
    </location>
</feature>
<feature type="domain" description="Cytochrome b561 bacterial/Ni-hydrogenase" evidence="14">
    <location>
        <begin position="10"/>
        <end position="181"/>
    </location>
</feature>
<evidence type="ECO:0000256" key="10">
    <source>
        <dbReference type="ARBA" id="ARBA00023004"/>
    </source>
</evidence>
<dbReference type="EMBL" id="JBEPTF010000003">
    <property type="protein sequence ID" value="MET4684602.1"/>
    <property type="molecule type" value="Genomic_DNA"/>
</dbReference>
<dbReference type="PANTHER" id="PTHR30529:SF7">
    <property type="entry name" value="CYTOCHROME B561 BACTERIAL_NI-HYDROGENASE DOMAIN-CONTAINING PROTEIN"/>
    <property type="match status" value="1"/>
</dbReference>
<dbReference type="SUPFAM" id="SSF81342">
    <property type="entry name" value="Transmembrane di-heme cytochromes"/>
    <property type="match status" value="1"/>
</dbReference>
<feature type="transmembrane region" description="Helical" evidence="13">
    <location>
        <begin position="146"/>
        <end position="170"/>
    </location>
</feature>
<dbReference type="InterPro" id="IPR052168">
    <property type="entry name" value="Cytochrome_b561_oxidase"/>
</dbReference>
<dbReference type="Proteomes" id="UP001549313">
    <property type="component" value="Unassembled WGS sequence"/>
</dbReference>
<keyword evidence="11 13" id="KW-0472">Membrane</keyword>
<proteinExistence type="inferred from homology"/>
<evidence type="ECO:0000256" key="7">
    <source>
        <dbReference type="ARBA" id="ARBA00022723"/>
    </source>
</evidence>
<sequence length="182" mass="20492">MPQSPSPRTWNRIAQILHWTTAAMILGQFVLGWLTEKAPDRQAEFLFGRSHFQLGVLLAGLILMRLFWRLSHAAPPPPPGEPAWRHGLAATAHGLIYLVLIILPISGYVVWVHMREPMDLFSLVVVPTVFTPSPDDESLWSGAWYVHFFAGWILAGLVALHIAAALYHQFVLKDGLVRRMLD</sequence>
<comment type="cofactor">
    <cofactor evidence="1">
        <name>heme b</name>
        <dbReference type="ChEBI" id="CHEBI:60344"/>
    </cofactor>
</comment>
<evidence type="ECO:0000256" key="2">
    <source>
        <dbReference type="ARBA" id="ARBA00004651"/>
    </source>
</evidence>
<keyword evidence="9 13" id="KW-1133">Transmembrane helix</keyword>
<evidence type="ECO:0000256" key="12">
    <source>
        <dbReference type="ARBA" id="ARBA00037975"/>
    </source>
</evidence>
<dbReference type="Gene3D" id="1.20.950.20">
    <property type="entry name" value="Transmembrane di-heme cytochromes, Chain C"/>
    <property type="match status" value="1"/>
</dbReference>
<evidence type="ECO:0000256" key="11">
    <source>
        <dbReference type="ARBA" id="ARBA00023136"/>
    </source>
</evidence>
<accession>A0ABV2RDI2</accession>
<keyword evidence="7" id="KW-0479">Metal-binding</keyword>
<dbReference type="Pfam" id="PF01292">
    <property type="entry name" value="Ni_hydr_CYTB"/>
    <property type="match status" value="1"/>
</dbReference>
<protein>
    <submittedName>
        <fullName evidence="15">Cytochrome b561</fullName>
    </submittedName>
</protein>
<evidence type="ECO:0000256" key="6">
    <source>
        <dbReference type="ARBA" id="ARBA00022692"/>
    </source>
</evidence>